<dbReference type="AlphaFoldDB" id="A0AB72UL71"/>
<geneLocation type="plasmid" evidence="2"/>
<reference evidence="1 2" key="1">
    <citation type="journal article" date="2012" name="J. Bacteriol.">
        <title>Genome sequence of Thalassospira xiamenensis type strain M-5.</title>
        <authorList>
            <person name="Lai Q."/>
            <person name="Shao Z."/>
        </authorList>
    </citation>
    <scope>NUCLEOTIDE SEQUENCE [LARGE SCALE GENOMIC DNA]</scope>
    <source>
        <strain evidence="1 2">M-5</strain>
    </source>
</reference>
<organism evidence="1 2">
    <name type="scientific">Thalassospira xiamenensis M-5 = DSM 17429</name>
    <dbReference type="NCBI Taxonomy" id="1123366"/>
    <lineage>
        <taxon>Bacteria</taxon>
        <taxon>Pseudomonadati</taxon>
        <taxon>Pseudomonadota</taxon>
        <taxon>Alphaproteobacteria</taxon>
        <taxon>Rhodospirillales</taxon>
        <taxon>Thalassospiraceae</taxon>
        <taxon>Thalassospira</taxon>
    </lineage>
</organism>
<accession>A0AB72UL71</accession>
<name>A0AB72UL71_9PROT</name>
<protein>
    <submittedName>
        <fullName evidence="1">Uncharacterized protein</fullName>
    </submittedName>
</protein>
<evidence type="ECO:0000313" key="1">
    <source>
        <dbReference type="EMBL" id="AJD54397.1"/>
    </source>
</evidence>
<dbReference type="EMBL" id="CP004389">
    <property type="protein sequence ID" value="AJD54397.1"/>
    <property type="molecule type" value="Genomic_DNA"/>
</dbReference>
<sequence length="316" mass="34758">MLNDLVANPQNFETMKDRHSNSGVTWFNARMRIVDGIYDAGVLDRAQRLPKYYSEFANVCRGVLTAKPVKGGNHIAVMRPCGGVQIFDSGPDTIFCIPMSRPSGLSDAQFRSTPPNRVQSTVANLAVRIALMKGARGVLVRGDEAAVRPVAGGLVAYGLLSGTQALVDDGEPRWADPRHPLVAKMYVPHMHASGAWGRAETDQIVSAEMMTRPLHLGFIAPDPISDEHAAGRERIEVKENEQLGNDQVTGKSAKGFGALKPKADTKKYDRLPSVITEQNVEIYMNCATMKSVDTQRKQEFASEHGPRYNLYQDDMF</sequence>
<evidence type="ECO:0000313" key="2">
    <source>
        <dbReference type="Proteomes" id="UP000007127"/>
    </source>
</evidence>
<proteinExistence type="predicted"/>
<keyword evidence="1" id="KW-0614">Plasmid</keyword>
<dbReference type="RefSeq" id="WP_007090995.1">
    <property type="nucleotide sequence ID" value="NZ_CP004389.1"/>
</dbReference>
<dbReference type="KEGG" id="txi:TH3_21623"/>
<gene>
    <name evidence="1" type="ORF">TH3_21623</name>
</gene>
<dbReference type="GeneID" id="31929963"/>
<dbReference type="Proteomes" id="UP000007127">
    <property type="component" value="Plasmid"/>
</dbReference>